<evidence type="ECO:0000256" key="14">
    <source>
        <dbReference type="ARBA" id="ARBA00023136"/>
    </source>
</evidence>
<name>A0A6S6TA55_9GAMM</name>
<dbReference type="SFLD" id="SFLDF00027">
    <property type="entry name" value="p-type_atpase"/>
    <property type="match status" value="1"/>
</dbReference>
<protein>
    <submittedName>
        <fullName evidence="17">Type cbb3 cytochrome oxidase biogenesis protein CcoI Copper-translocating P-type ATPase (EC)</fullName>
        <ecNumber evidence="17">3.6.3.4</ecNumber>
    </submittedName>
</protein>
<reference evidence="17" key="1">
    <citation type="submission" date="2020-01" db="EMBL/GenBank/DDBJ databases">
        <authorList>
            <person name="Meier V. D."/>
            <person name="Meier V D."/>
        </authorList>
    </citation>
    <scope>NUCLEOTIDE SEQUENCE</scope>
    <source>
        <strain evidence="17">HLG_WM_MAG_07</strain>
    </source>
</reference>
<dbReference type="Pfam" id="PF00702">
    <property type="entry name" value="Hydrolase"/>
    <property type="match status" value="1"/>
</dbReference>
<evidence type="ECO:0000256" key="8">
    <source>
        <dbReference type="ARBA" id="ARBA00022741"/>
    </source>
</evidence>
<dbReference type="InterPro" id="IPR027256">
    <property type="entry name" value="P-typ_ATPase_IB"/>
</dbReference>
<sequence length="810" mass="87706">MQLEKGQCFHCGLPVPQGLDCQVVVDGESRDMCCAGCAAVAQSIVDNGLTDFYQHRTIVSDRPEDLIPQELLVYDNDQLQKTFVRYDEDSDVREASLILEGIVCAACVWLNEKHVGQLPGVLSFRVNYTTHRASLRWDNSQTKLSDVLQAISAIGYHAHPFDPGRLEAIQKKERVRSLRRIGIAAVGMMQVMMLAIALYLGDAEGMSEGMENFLRWASLVITTPVVIFASSAFFTSAWKDLKRKRLGMDLPVSIAIIAAFSASIWATVSQSGEVYFDSVNMFTFFLLVGRFLEMEARHKAGQVAEALVRLLPDVATRIRDGVEEAIPANELALDDLVRVKAGEVIPADGEVLEGVSSVNESLLTGESLPVTKQQGSELIGGTVNVESPLLMKVTKLGDSTVLSAISRLLDQAQTAKPHIAKFADNIAAKFVVALLLLAASVFVFWTMQVGTSHAFWITLSVLVVSCPCALSLATPVAVTAATGELTKRGMLTTKGYALETLAKVDRVVFDKTGTLTHGNLLLGERKLLADISEQRCDQIATALSRLSEHPVAKPLQHLAKTDVPDVDDYTITTGKGVEATIDGVRYRLGNSAFIAEWHPDEEVCAEKVLGSQVLLANSNGALAHFLLVDKVRDESEQAVQHLIDQGIKVSLLSGDHHSYVEHVATGLGITDYHGGLLPEDKLNQLQLWQDAGEVVAMVGDGVNDAPVLAKAQVSIAMGKGSQLAQASADMVLLSENLLHIPESVNDAKRMQNVIHQNFMWAIGYNLVAIPFAASGVLAPWMAAIGMSASSLVVVLNSLRLKGGFIPKRVQ</sequence>
<dbReference type="NCBIfam" id="TIGR01511">
    <property type="entry name" value="ATPase-IB1_Cu"/>
    <property type="match status" value="1"/>
</dbReference>
<evidence type="ECO:0000256" key="2">
    <source>
        <dbReference type="ARBA" id="ARBA00006024"/>
    </source>
</evidence>
<dbReference type="GO" id="GO:0005524">
    <property type="term" value="F:ATP binding"/>
    <property type="evidence" value="ECO:0007669"/>
    <property type="project" value="UniProtKB-UniRule"/>
</dbReference>
<evidence type="ECO:0000313" key="17">
    <source>
        <dbReference type="EMBL" id="CAA6817702.1"/>
    </source>
</evidence>
<dbReference type="EMBL" id="CACVAY010000084">
    <property type="protein sequence ID" value="CAA6817702.1"/>
    <property type="molecule type" value="Genomic_DNA"/>
</dbReference>
<feature type="transmembrane region" description="Helical" evidence="15">
    <location>
        <begin position="780"/>
        <end position="798"/>
    </location>
</feature>
<evidence type="ECO:0000256" key="4">
    <source>
        <dbReference type="ARBA" id="ARBA00022475"/>
    </source>
</evidence>
<proteinExistence type="inferred from homology"/>
<dbReference type="InterPro" id="IPR059000">
    <property type="entry name" value="ATPase_P-type_domA"/>
</dbReference>
<dbReference type="SUPFAM" id="SSF81665">
    <property type="entry name" value="Calcium ATPase, transmembrane domain M"/>
    <property type="match status" value="1"/>
</dbReference>
<dbReference type="InterPro" id="IPR023214">
    <property type="entry name" value="HAD_sf"/>
</dbReference>
<dbReference type="GO" id="GO:0055070">
    <property type="term" value="P:copper ion homeostasis"/>
    <property type="evidence" value="ECO:0007669"/>
    <property type="project" value="TreeGrafter"/>
</dbReference>
<dbReference type="Pfam" id="PF00403">
    <property type="entry name" value="HMA"/>
    <property type="match status" value="1"/>
</dbReference>
<keyword evidence="7 15" id="KW-0479">Metal-binding</keyword>
<dbReference type="InterPro" id="IPR036163">
    <property type="entry name" value="HMA_dom_sf"/>
</dbReference>
<dbReference type="InterPro" id="IPR023299">
    <property type="entry name" value="ATPase_P-typ_cyto_dom_N"/>
</dbReference>
<dbReference type="InterPro" id="IPR044492">
    <property type="entry name" value="P_typ_ATPase_HD_dom"/>
</dbReference>
<dbReference type="GO" id="GO:0043682">
    <property type="term" value="F:P-type divalent copper transporter activity"/>
    <property type="evidence" value="ECO:0007669"/>
    <property type="project" value="TreeGrafter"/>
</dbReference>
<dbReference type="PANTHER" id="PTHR43520">
    <property type="entry name" value="ATP7, ISOFORM B"/>
    <property type="match status" value="1"/>
</dbReference>
<accession>A0A6S6TA55</accession>
<dbReference type="Gene3D" id="2.70.150.10">
    <property type="entry name" value="Calcium-transporting ATPase, cytoplasmic transduction domain A"/>
    <property type="match status" value="1"/>
</dbReference>
<organism evidence="17">
    <name type="scientific">uncultured Thiotrichaceae bacterium</name>
    <dbReference type="NCBI Taxonomy" id="298394"/>
    <lineage>
        <taxon>Bacteria</taxon>
        <taxon>Pseudomonadati</taxon>
        <taxon>Pseudomonadota</taxon>
        <taxon>Gammaproteobacteria</taxon>
        <taxon>Thiotrichales</taxon>
        <taxon>Thiotrichaceae</taxon>
        <taxon>environmental samples</taxon>
    </lineage>
</organism>
<dbReference type="CDD" id="cd02079">
    <property type="entry name" value="P-type_ATPase_HM"/>
    <property type="match status" value="1"/>
</dbReference>
<feature type="transmembrane region" description="Helical" evidence="15">
    <location>
        <begin position="250"/>
        <end position="268"/>
    </location>
</feature>
<evidence type="ECO:0000256" key="6">
    <source>
        <dbReference type="ARBA" id="ARBA00022692"/>
    </source>
</evidence>
<dbReference type="GO" id="GO:0016887">
    <property type="term" value="F:ATP hydrolysis activity"/>
    <property type="evidence" value="ECO:0007669"/>
    <property type="project" value="InterPro"/>
</dbReference>
<dbReference type="Gene3D" id="3.30.70.100">
    <property type="match status" value="1"/>
</dbReference>
<keyword evidence="8 15" id="KW-0547">Nucleotide-binding</keyword>
<comment type="similarity">
    <text evidence="2 15">Belongs to the cation transport ATPase (P-type) (TC 3.A.3) family. Type IB subfamily.</text>
</comment>
<feature type="transmembrane region" description="Helical" evidence="15">
    <location>
        <begin position="274"/>
        <end position="292"/>
    </location>
</feature>
<feature type="transmembrane region" description="Helical" evidence="15">
    <location>
        <begin position="213"/>
        <end position="238"/>
    </location>
</feature>
<dbReference type="Pfam" id="PF00122">
    <property type="entry name" value="E1-E2_ATPase"/>
    <property type="match status" value="1"/>
</dbReference>
<feature type="transmembrane region" description="Helical" evidence="15">
    <location>
        <begin position="426"/>
        <end position="447"/>
    </location>
</feature>
<dbReference type="PANTHER" id="PTHR43520:SF5">
    <property type="entry name" value="CATION-TRANSPORTING P-TYPE ATPASE-RELATED"/>
    <property type="match status" value="1"/>
</dbReference>
<evidence type="ECO:0000256" key="9">
    <source>
        <dbReference type="ARBA" id="ARBA00022840"/>
    </source>
</evidence>
<evidence type="ECO:0000256" key="12">
    <source>
        <dbReference type="ARBA" id="ARBA00022989"/>
    </source>
</evidence>
<dbReference type="AlphaFoldDB" id="A0A6S6TA55"/>
<evidence type="ECO:0000256" key="11">
    <source>
        <dbReference type="ARBA" id="ARBA00022967"/>
    </source>
</evidence>
<dbReference type="NCBIfam" id="TIGR01494">
    <property type="entry name" value="ATPase_P-type"/>
    <property type="match status" value="1"/>
</dbReference>
<dbReference type="Gene3D" id="3.40.1110.10">
    <property type="entry name" value="Calcium-transporting ATPase, cytoplasmic domain N"/>
    <property type="match status" value="1"/>
</dbReference>
<dbReference type="InterPro" id="IPR023298">
    <property type="entry name" value="ATPase_P-typ_TM_dom_sf"/>
</dbReference>
<dbReference type="PROSITE" id="PS50846">
    <property type="entry name" value="HMA_2"/>
    <property type="match status" value="1"/>
</dbReference>
<dbReference type="NCBIfam" id="TIGR01525">
    <property type="entry name" value="ATPase-IB_hvy"/>
    <property type="match status" value="1"/>
</dbReference>
<dbReference type="InterPro" id="IPR008250">
    <property type="entry name" value="ATPase_P-typ_transduc_dom_A_sf"/>
</dbReference>
<keyword evidence="14 15" id="KW-0472">Membrane</keyword>
<keyword evidence="4 15" id="KW-1003">Cell membrane</keyword>
<dbReference type="InterPro" id="IPR036412">
    <property type="entry name" value="HAD-like_sf"/>
</dbReference>
<keyword evidence="11" id="KW-1278">Translocase</keyword>
<keyword evidence="12 15" id="KW-1133">Transmembrane helix</keyword>
<evidence type="ECO:0000256" key="10">
    <source>
        <dbReference type="ARBA" id="ARBA00022842"/>
    </source>
</evidence>
<evidence type="ECO:0000259" key="16">
    <source>
        <dbReference type="PROSITE" id="PS50846"/>
    </source>
</evidence>
<dbReference type="SUPFAM" id="SSF81653">
    <property type="entry name" value="Calcium ATPase, transduction domain A"/>
    <property type="match status" value="1"/>
</dbReference>
<dbReference type="SUPFAM" id="SSF56784">
    <property type="entry name" value="HAD-like"/>
    <property type="match status" value="1"/>
</dbReference>
<keyword evidence="5" id="KW-0597">Phosphoprotein</keyword>
<feature type="transmembrane region" description="Helical" evidence="15">
    <location>
        <begin position="453"/>
        <end position="481"/>
    </location>
</feature>
<evidence type="ECO:0000256" key="5">
    <source>
        <dbReference type="ARBA" id="ARBA00022553"/>
    </source>
</evidence>
<dbReference type="InterPro" id="IPR018303">
    <property type="entry name" value="ATPase_P-typ_P_site"/>
</dbReference>
<dbReference type="EC" id="3.6.3.4" evidence="17"/>
<keyword evidence="17" id="KW-0378">Hydrolase</keyword>
<gene>
    <name evidence="17" type="ORF">HELGO_WM4860</name>
</gene>
<dbReference type="InterPro" id="IPR021993">
    <property type="entry name" value="ATPase-cat-bd"/>
</dbReference>
<feature type="transmembrane region" description="Helical" evidence="15">
    <location>
        <begin position="181"/>
        <end position="201"/>
    </location>
</feature>
<dbReference type="Pfam" id="PF12156">
    <property type="entry name" value="ATPase-cat_bd"/>
    <property type="match status" value="1"/>
</dbReference>
<dbReference type="PROSITE" id="PS00154">
    <property type="entry name" value="ATPASE_E1_E2"/>
    <property type="match status" value="1"/>
</dbReference>
<evidence type="ECO:0000256" key="3">
    <source>
        <dbReference type="ARBA" id="ARBA00022448"/>
    </source>
</evidence>
<keyword evidence="10" id="KW-0460">Magnesium</keyword>
<dbReference type="GO" id="GO:0005886">
    <property type="term" value="C:plasma membrane"/>
    <property type="evidence" value="ECO:0007669"/>
    <property type="project" value="UniProtKB-SubCell"/>
</dbReference>
<evidence type="ECO:0000256" key="13">
    <source>
        <dbReference type="ARBA" id="ARBA00023065"/>
    </source>
</evidence>
<feature type="transmembrane region" description="Helical" evidence="15">
    <location>
        <begin position="758"/>
        <end position="774"/>
    </location>
</feature>
<evidence type="ECO:0000256" key="1">
    <source>
        <dbReference type="ARBA" id="ARBA00004651"/>
    </source>
</evidence>
<dbReference type="FunFam" id="2.70.150.10:FF:000002">
    <property type="entry name" value="Copper-transporting ATPase 1, putative"/>
    <property type="match status" value="1"/>
</dbReference>
<dbReference type="InterPro" id="IPR006121">
    <property type="entry name" value="HMA_dom"/>
</dbReference>
<dbReference type="SUPFAM" id="SSF55008">
    <property type="entry name" value="HMA, heavy metal-associated domain"/>
    <property type="match status" value="1"/>
</dbReference>
<dbReference type="Gene3D" id="3.40.50.1000">
    <property type="entry name" value="HAD superfamily/HAD-like"/>
    <property type="match status" value="1"/>
</dbReference>
<evidence type="ECO:0000256" key="15">
    <source>
        <dbReference type="RuleBase" id="RU362081"/>
    </source>
</evidence>
<dbReference type="SFLD" id="SFLDG00002">
    <property type="entry name" value="C1.7:_P-type_atpase_like"/>
    <property type="match status" value="1"/>
</dbReference>
<comment type="subcellular location">
    <subcellularLocation>
        <location evidence="1">Cell membrane</location>
        <topology evidence="1">Multi-pass membrane protein</topology>
    </subcellularLocation>
</comment>
<dbReference type="PROSITE" id="PS01229">
    <property type="entry name" value="COF_2"/>
    <property type="match status" value="1"/>
</dbReference>
<dbReference type="NCBIfam" id="TIGR01512">
    <property type="entry name" value="ATPase-IB2_Cd"/>
    <property type="match status" value="1"/>
</dbReference>
<dbReference type="InterPro" id="IPR001757">
    <property type="entry name" value="P_typ_ATPase"/>
</dbReference>
<feature type="domain" description="HMA" evidence="16">
    <location>
        <begin position="93"/>
        <end position="159"/>
    </location>
</feature>
<dbReference type="GO" id="GO:0005507">
    <property type="term" value="F:copper ion binding"/>
    <property type="evidence" value="ECO:0007669"/>
    <property type="project" value="TreeGrafter"/>
</dbReference>
<keyword evidence="3" id="KW-0813">Transport</keyword>
<keyword evidence="9 15" id="KW-0067">ATP-binding</keyword>
<dbReference type="CDD" id="cd00371">
    <property type="entry name" value="HMA"/>
    <property type="match status" value="1"/>
</dbReference>
<dbReference type="SFLD" id="SFLDS00003">
    <property type="entry name" value="Haloacid_Dehalogenase"/>
    <property type="match status" value="1"/>
</dbReference>
<keyword evidence="6 15" id="KW-0812">Transmembrane</keyword>
<dbReference type="PRINTS" id="PR00119">
    <property type="entry name" value="CATATPASE"/>
</dbReference>
<dbReference type="PRINTS" id="PR00943">
    <property type="entry name" value="CUATPASE"/>
</dbReference>
<evidence type="ECO:0000256" key="7">
    <source>
        <dbReference type="ARBA" id="ARBA00022723"/>
    </source>
</evidence>
<keyword evidence="13" id="KW-0406">Ion transport</keyword>